<dbReference type="PANTHER" id="PTHR14042:SF24">
    <property type="entry name" value="PROTEIN DOPEY-1 HOMOLOG"/>
    <property type="match status" value="1"/>
</dbReference>
<accession>A0A2A6BTH2</accession>
<keyword evidence="2" id="KW-0653">Protein transport</keyword>
<sequence length="2609" mass="286671">MARLPGWKRRGGANLLQLPGRSKRRSIASGGGTMEAPHPLANTSKYKQYVLAVDKALKSFENTNEWADLISALGKLAKVFSQHAKFGDVPKAVTVAKRLSQCLHPALPMGVHLKALETYKQIFDILGREALPKQLYLFAVGLFPLMDHCGIKVKGELLSIFEQYLLPLGENLRPSLPGFLAGVLLGLEEGTEFYDRSFNLLDRVCEAVGAASFYACLWHTVLGSPSVRLPALIYVNAKFDKSRTIDEQSWIIGDNVHHMVSALCAAGEDTGSPLVQRNLLDLLCAAFPLDSTTVTRADFVELLRRTLFVILRRDMSLNRRLYTWLLNPSGVGTMVNSVPVGDDLLDTSFFTHTVLPMIVDALRGFLEGDTVEIPLSVSSTFYSPTTAAKDADTQQFVEVRACRLLTYLQDRPEVGRPVLLRVLPLLLKKCAPLIPEGEKKEPSRERDDSESAPPGRLSLMLQLPQSTSSAFWLPPEHGESKEEDEERKHRRREEVAKNLNVLMQAVDDIDGFLWVFLADYYEWLLTSLNGGASSETRRKEDGGLLWAVPTMSAGEAEDELTAYANVVAYSLSLSQSGSTAAGRSRHLPELLRRILHCANAMSIIEKRDRMVLSTVEMAVGLLGEISRAGGSLEPIQDDTAMAAATPESPNKAFLASLVDKQEQEMMEACLEECLRLMTTICRYYCAHRAASRWPLLRAMNELLLQFADFPLYCAGWSLFAAPSRMSLPEWMDAIVKVIDVDSWLAQLQQSVQQSGREGEHYDFEPRAAALEIVTRLSMRSSAVIAQHAAVDARTRPMGGCSSAQMTVLLKPLLHKGHLLSMEESGLFDKCGAAAWASCGNEWPLHHATGARLVLLLHSRNAAEPSSVVENIMMRALTTDDSVLATEAARTFHRIWTLTRSDEESMLAESAQPKPFNRVLMFLLGVLADDSLSAEKVELKGVATTWFNDCARRNDLPTIIQMLAVMLMNPATARISIQYVKQEAKVTHSECGAVPADVQSVMLLAADKRQRLHHLMNETDQEDGDWMCDLRSKLLASSSKETTKTDLFPAAPTQNDVPNFDEEETDSLDTLSLSMEGHDPVVVETLQWIIDCVVDEEESELDTQRKFNEAMGKRITTNILPDVVPDAARSDTSVATANDMTEEEVARAAREAAASLADAHPHPFSAAASPAVTHDGVTRIRRGHKRQDSLAETIFSMASGDLRLFDMSDVLKPSGQKLDHLGTVTSSSSAESGVNGHVRTNSGEAGGATMRNLYHDLHAHMLLYSESGRVVDLGRAETAFRILLALLRPRGAPVPSSILLNCLVSSMAATAPMPTPFLAFATGNGDGAAPESITLPDLMSRHVRAILGRTFWGNDDGTDPSGAGGGASKAVQQVVDESRTRNLTQLELIMTISLHFLRSFFVNSPIAPVSKNDLIMSWKCKIAILDLLAEIMRELAKMQKCLLLLLVSSVHDPRKTERSDEMHLSMLIAEYNEGIRMTPKGLRRDGRLAGLVGAYNRSLLALTAATIRLEFEIKHGFNSYSDQVPRSRFSSPSSLLGNASLAFLGGSTNTTSRSGLRELPSSLVELRVFLLTVLNALKKCPERHEGWLQLVVHILPWLDRALPKLCMRMSEQLCKNIETAIGVAYGKTSAYAKKRHEERQSIDEGTPSPDSEIACGTMLGTEFPANFIVMTMEALTTVLHFCLIDTSQQAAHAAAADAAPSAAAPGTTTGAAGAAAAGPATVNSSPNSHTWAVGSALAAVPGFTNLVKGLSSLSFGESSASVPLKMEQRSMGSAWKQARSELLLGLPHVLATICDVWSVVREGAQPVKPVGTPQQLGRLVLDLLSPLAQFHQQHLLSSLALVWLTRGDAREKDMDRPSFKYTSAQLDMTSLLLDSKVIPFETLITAISDSLREAGAKSGGGGKPSTSSMDKPALFPTDTPLLELLHGCVQTQSAEQLIAAWPYLHALMGDAPLASLPSRSIFLLFSILCDFVRVCTPIEERMKTVIKQVQEVTQRLTEACNGIVAWQLEQPTWLKRTLVVKHDNVMMGGFRSTDTTPSLESTPLPSLASADPSQRASTVSLTSNKPQSAGDNQSAQFSLKSSASNLRSSMKQDSNNNKQRDPAESTRALFLLAEHLTELIDCVCRSDEKERLMPVLHAVWNNVVPYLRAKNARNSRFFLASSQLLASMSSYNYMRPVWRKTTMDLLLDSTFFKMDMHSLRQWLVVVDHLMTHDKSSFRDLLKSISYAPSASFTNIMTSKETEYEARALSLKRLAFVLLGSELDQYRPQLPDVQERLAENLRLCQAVPSIRAAVFLCYRVLLLRLNASSLVSMWPAMVTELVHVLLQVEQQLAGATDGSDDLASSKDDQWMQLYLAGCKLLEALCTLPAGYLAQFQMCHWAFVSSVPSTGTAVFVPFAGRIHKLLQVKYGKLSRDEISTATASLSNMKHLTGFDELRPFFYTLSRAAHAQGDQGESLRDSSILSGSLSYRSAISRLEHALYVDFAEHWQFILDIIDFLSITFSRFYIMPSPPSSLDGPAMDSSPRSSFDPSASLLDQSIVADDVLLEREQRLQAEQKTMEDSKTVAVNSIDRHNDYIDVSESNGELIDNSTSSSDLRAGSQPSANFLQRIQ</sequence>
<feature type="domain" description="DOP1-like TPR" evidence="7">
    <location>
        <begin position="1436"/>
        <end position="1684"/>
    </location>
</feature>
<dbReference type="InterPro" id="IPR007249">
    <property type="entry name" value="DOP1_N"/>
</dbReference>
<feature type="domain" description="DOP1 N-terminal" evidence="5">
    <location>
        <begin position="44"/>
        <end position="329"/>
    </location>
</feature>
<name>A0A2A6BTH2_PRIPA</name>
<feature type="region of interest" description="Disordered" evidence="4">
    <location>
        <begin position="2579"/>
        <end position="2609"/>
    </location>
</feature>
<evidence type="ECO:0000259" key="6">
    <source>
        <dbReference type="Pfam" id="PF24598"/>
    </source>
</evidence>
<keyword evidence="9" id="KW-1185">Reference proteome</keyword>
<dbReference type="InterPro" id="IPR056459">
    <property type="entry name" value="TPR_DOP1"/>
</dbReference>
<evidence type="ECO:0000259" key="5">
    <source>
        <dbReference type="Pfam" id="PF04118"/>
    </source>
</evidence>
<dbReference type="OrthoDB" id="297643at2759"/>
<reference evidence="8" key="2">
    <citation type="submission" date="2022-06" db="UniProtKB">
        <authorList>
            <consortium name="EnsemblMetazoa"/>
        </authorList>
    </citation>
    <scope>IDENTIFICATION</scope>
    <source>
        <strain evidence="8">PS312</strain>
    </source>
</reference>
<reference evidence="9" key="1">
    <citation type="journal article" date="2008" name="Nat. Genet.">
        <title>The Pristionchus pacificus genome provides a unique perspective on nematode lifestyle and parasitism.</title>
        <authorList>
            <person name="Dieterich C."/>
            <person name="Clifton S.W."/>
            <person name="Schuster L.N."/>
            <person name="Chinwalla A."/>
            <person name="Delehaunty K."/>
            <person name="Dinkelacker I."/>
            <person name="Fulton L."/>
            <person name="Fulton R."/>
            <person name="Godfrey J."/>
            <person name="Minx P."/>
            <person name="Mitreva M."/>
            <person name="Roeseler W."/>
            <person name="Tian H."/>
            <person name="Witte H."/>
            <person name="Yang S.P."/>
            <person name="Wilson R.K."/>
            <person name="Sommer R.J."/>
        </authorList>
    </citation>
    <scope>NUCLEOTIDE SEQUENCE [LARGE SCALE GENOMIC DNA]</scope>
    <source>
        <strain evidence="9">PS312</strain>
    </source>
</reference>
<dbReference type="InterPro" id="IPR016024">
    <property type="entry name" value="ARM-type_fold"/>
</dbReference>
<dbReference type="Pfam" id="PF24601">
    <property type="entry name" value="TPR_DOP1"/>
    <property type="match status" value="1"/>
</dbReference>
<feature type="compositionally biased region" description="Polar residues" evidence="4">
    <location>
        <begin position="2031"/>
        <end position="2043"/>
    </location>
</feature>
<feature type="compositionally biased region" description="Polar residues" evidence="4">
    <location>
        <begin position="1223"/>
        <end position="1242"/>
    </location>
</feature>
<evidence type="ECO:0000256" key="3">
    <source>
        <dbReference type="ARBA" id="ARBA00046326"/>
    </source>
</evidence>
<feature type="region of interest" description="Disordered" evidence="4">
    <location>
        <begin position="1040"/>
        <end position="1061"/>
    </location>
</feature>
<feature type="compositionally biased region" description="Basic and acidic residues" evidence="4">
    <location>
        <begin position="436"/>
        <end position="449"/>
    </location>
</feature>
<dbReference type="SUPFAM" id="SSF48371">
    <property type="entry name" value="ARM repeat"/>
    <property type="match status" value="1"/>
</dbReference>
<dbReference type="PANTHER" id="PTHR14042">
    <property type="entry name" value="DOPEY-RELATED"/>
    <property type="match status" value="1"/>
</dbReference>
<dbReference type="GO" id="GO:0005802">
    <property type="term" value="C:trans-Golgi network"/>
    <property type="evidence" value="ECO:0000318"/>
    <property type="project" value="GO_Central"/>
</dbReference>
<evidence type="ECO:0000256" key="4">
    <source>
        <dbReference type="SAM" id="MobiDB-lite"/>
    </source>
</evidence>
<evidence type="ECO:0000313" key="9">
    <source>
        <dbReference type="Proteomes" id="UP000005239"/>
    </source>
</evidence>
<feature type="region of interest" description="Disordered" evidence="4">
    <location>
        <begin position="471"/>
        <end position="491"/>
    </location>
</feature>
<dbReference type="InterPro" id="IPR056457">
    <property type="entry name" value="DOP1_C"/>
</dbReference>
<feature type="region of interest" description="Disordered" evidence="4">
    <location>
        <begin position="12"/>
        <end position="39"/>
    </location>
</feature>
<evidence type="ECO:0000256" key="2">
    <source>
        <dbReference type="ARBA" id="ARBA00022927"/>
    </source>
</evidence>
<dbReference type="Proteomes" id="UP000005239">
    <property type="component" value="Unassembled WGS sequence"/>
</dbReference>
<gene>
    <name evidence="8" type="primary">WBGene00275601</name>
</gene>
<dbReference type="Pfam" id="PF04118">
    <property type="entry name" value="Dopey_N"/>
    <property type="match status" value="1"/>
</dbReference>
<feature type="compositionally biased region" description="Low complexity" evidence="4">
    <location>
        <begin position="1700"/>
        <end position="1720"/>
    </location>
</feature>
<evidence type="ECO:0000313" key="8">
    <source>
        <dbReference type="EnsemblMetazoa" id="PPA37232.1"/>
    </source>
</evidence>
<evidence type="ECO:0000256" key="1">
    <source>
        <dbReference type="ARBA" id="ARBA00022448"/>
    </source>
</evidence>
<evidence type="ECO:0000259" key="7">
    <source>
        <dbReference type="Pfam" id="PF24601"/>
    </source>
</evidence>
<feature type="domain" description="DOP1-like C-terminal" evidence="6">
    <location>
        <begin position="2091"/>
        <end position="2444"/>
    </location>
</feature>
<keyword evidence="1" id="KW-0813">Transport</keyword>
<feature type="region of interest" description="Disordered" evidence="4">
    <location>
        <begin position="2029"/>
        <end position="2101"/>
    </location>
</feature>
<feature type="compositionally biased region" description="Polar residues" evidence="4">
    <location>
        <begin position="2050"/>
        <end position="2076"/>
    </location>
</feature>
<dbReference type="GO" id="GO:0005829">
    <property type="term" value="C:cytosol"/>
    <property type="evidence" value="ECO:0007669"/>
    <property type="project" value="GOC"/>
</dbReference>
<dbReference type="GO" id="GO:0005768">
    <property type="term" value="C:endosome"/>
    <property type="evidence" value="ECO:0000318"/>
    <property type="project" value="GO_Central"/>
</dbReference>
<organism evidence="8 9">
    <name type="scientific">Pristionchus pacificus</name>
    <name type="common">Parasitic nematode worm</name>
    <dbReference type="NCBI Taxonomy" id="54126"/>
    <lineage>
        <taxon>Eukaryota</taxon>
        <taxon>Metazoa</taxon>
        <taxon>Ecdysozoa</taxon>
        <taxon>Nematoda</taxon>
        <taxon>Chromadorea</taxon>
        <taxon>Rhabditida</taxon>
        <taxon>Rhabditina</taxon>
        <taxon>Diplogasteromorpha</taxon>
        <taxon>Diplogasteroidea</taxon>
        <taxon>Neodiplogasteridae</taxon>
        <taxon>Pristionchus</taxon>
    </lineage>
</organism>
<feature type="region of interest" description="Disordered" evidence="4">
    <location>
        <begin position="436"/>
        <end position="456"/>
    </location>
</feature>
<accession>A0A8R1USS3</accession>
<feature type="region of interest" description="Disordered" evidence="4">
    <location>
        <begin position="1700"/>
        <end position="1724"/>
    </location>
</feature>
<dbReference type="GO" id="GO:0015031">
    <property type="term" value="P:protein transport"/>
    <property type="evidence" value="ECO:0007669"/>
    <property type="project" value="UniProtKB-KW"/>
</dbReference>
<comment type="similarity">
    <text evidence="3">Belongs to the DOP1 family.</text>
</comment>
<proteinExistence type="inferred from homology"/>
<dbReference type="Pfam" id="PF24598">
    <property type="entry name" value="DOP1_C"/>
    <property type="match status" value="1"/>
</dbReference>
<dbReference type="InterPro" id="IPR040314">
    <property type="entry name" value="DOP1"/>
</dbReference>
<feature type="compositionally biased region" description="Low complexity" evidence="4">
    <location>
        <begin position="2077"/>
        <end position="2088"/>
    </location>
</feature>
<dbReference type="EnsemblMetazoa" id="PPA37232.1">
    <property type="protein sequence ID" value="PPA37232.1"/>
    <property type="gene ID" value="WBGene00275601"/>
</dbReference>
<feature type="region of interest" description="Disordered" evidence="4">
    <location>
        <begin position="1223"/>
        <end position="1243"/>
    </location>
</feature>
<protein>
    <submittedName>
        <fullName evidence="8">Pad-1</fullName>
    </submittedName>
</protein>
<dbReference type="GO" id="GO:0006895">
    <property type="term" value="P:Golgi to endosome transport"/>
    <property type="evidence" value="ECO:0007669"/>
    <property type="project" value="InterPro"/>
</dbReference>